<dbReference type="STRING" id="1328759.A0A5C2S0D5"/>
<dbReference type="AlphaFoldDB" id="A0A5C2S0D5"/>
<gene>
    <name evidence="1" type="ORF">L227DRAFT_614360</name>
</gene>
<accession>A0A5C2S0D5</accession>
<organism evidence="1 2">
    <name type="scientific">Lentinus tigrinus ALCF2SS1-6</name>
    <dbReference type="NCBI Taxonomy" id="1328759"/>
    <lineage>
        <taxon>Eukaryota</taxon>
        <taxon>Fungi</taxon>
        <taxon>Dikarya</taxon>
        <taxon>Basidiomycota</taxon>
        <taxon>Agaricomycotina</taxon>
        <taxon>Agaricomycetes</taxon>
        <taxon>Polyporales</taxon>
        <taxon>Polyporaceae</taxon>
        <taxon>Lentinus</taxon>
    </lineage>
</organism>
<protein>
    <submittedName>
        <fullName evidence="1">Uncharacterized protein</fullName>
    </submittedName>
</protein>
<sequence>MTPILSVSPTSFALRLPDLGYSKLKRKTCEAQSEGGAKKRRKTVEIQPFHAELEQAIEVLNDAIGKENCNVKGKVPPGLKPLLGQVALNAVIYTPPCDRMHMGCAKY</sequence>
<dbReference type="OrthoDB" id="5576775at2759"/>
<dbReference type="Proteomes" id="UP000313359">
    <property type="component" value="Unassembled WGS sequence"/>
</dbReference>
<proteinExistence type="predicted"/>
<keyword evidence="2" id="KW-1185">Reference proteome</keyword>
<evidence type="ECO:0000313" key="2">
    <source>
        <dbReference type="Proteomes" id="UP000313359"/>
    </source>
</evidence>
<name>A0A5C2S0D5_9APHY</name>
<reference evidence="1" key="1">
    <citation type="journal article" date="2018" name="Genome Biol. Evol.">
        <title>Genomics and development of Lentinus tigrinus, a white-rot wood-decaying mushroom with dimorphic fruiting bodies.</title>
        <authorList>
            <person name="Wu B."/>
            <person name="Xu Z."/>
            <person name="Knudson A."/>
            <person name="Carlson A."/>
            <person name="Chen N."/>
            <person name="Kovaka S."/>
            <person name="LaButti K."/>
            <person name="Lipzen A."/>
            <person name="Pennachio C."/>
            <person name="Riley R."/>
            <person name="Schakwitz W."/>
            <person name="Umezawa K."/>
            <person name="Ohm R.A."/>
            <person name="Grigoriev I.V."/>
            <person name="Nagy L.G."/>
            <person name="Gibbons J."/>
            <person name="Hibbett D."/>
        </authorList>
    </citation>
    <scope>NUCLEOTIDE SEQUENCE [LARGE SCALE GENOMIC DNA]</scope>
    <source>
        <strain evidence="1">ALCF2SS1-6</strain>
    </source>
</reference>
<evidence type="ECO:0000313" key="1">
    <source>
        <dbReference type="EMBL" id="RPD56760.1"/>
    </source>
</evidence>
<dbReference type="EMBL" id="ML122286">
    <property type="protein sequence ID" value="RPD56760.1"/>
    <property type="molecule type" value="Genomic_DNA"/>
</dbReference>